<gene>
    <name evidence="5" type="ORF">EUTSA_v10001866mg</name>
</gene>
<dbReference type="Proteomes" id="UP000030689">
    <property type="component" value="Unassembled WGS sequence"/>
</dbReference>
<evidence type="ECO:0000256" key="2">
    <source>
        <dbReference type="ARBA" id="ARBA00023306"/>
    </source>
</evidence>
<evidence type="ECO:0000256" key="3">
    <source>
        <dbReference type="RuleBase" id="RU000383"/>
    </source>
</evidence>
<name>V4L957_EUTSA</name>
<dbReference type="InterPro" id="IPR043198">
    <property type="entry name" value="Cyclin/Ssn8"/>
</dbReference>
<feature type="domain" description="Cyclin-like" evidence="4">
    <location>
        <begin position="150"/>
        <end position="234"/>
    </location>
</feature>
<dbReference type="InterPro" id="IPR013763">
    <property type="entry name" value="Cyclin-like_dom"/>
</dbReference>
<protein>
    <recommendedName>
        <fullName evidence="4">Cyclin-like domain-containing protein</fullName>
    </recommendedName>
</protein>
<dbReference type="GO" id="GO:0006357">
    <property type="term" value="P:regulation of transcription by RNA polymerase II"/>
    <property type="evidence" value="ECO:0007669"/>
    <property type="project" value="InterPro"/>
</dbReference>
<dbReference type="AlphaFoldDB" id="V4L957"/>
<dbReference type="SUPFAM" id="SSF47954">
    <property type="entry name" value="Cyclin-like"/>
    <property type="match status" value="2"/>
</dbReference>
<dbReference type="eggNOG" id="KOG0834">
    <property type="taxonomic scope" value="Eukaryota"/>
</dbReference>
<evidence type="ECO:0000313" key="5">
    <source>
        <dbReference type="EMBL" id="ESQ38897.1"/>
    </source>
</evidence>
<dbReference type="STRING" id="72664.V4L957"/>
<dbReference type="PANTHER" id="PTHR10026">
    <property type="entry name" value="CYCLIN"/>
    <property type="match status" value="1"/>
</dbReference>
<dbReference type="OMA" id="MYDMMKY"/>
<dbReference type="InterPro" id="IPR006671">
    <property type="entry name" value="Cyclin_N"/>
</dbReference>
<keyword evidence="1" id="KW-0132">Cell division</keyword>
<dbReference type="GO" id="GO:0016538">
    <property type="term" value="F:cyclin-dependent protein serine/threonine kinase regulator activity"/>
    <property type="evidence" value="ECO:0007669"/>
    <property type="project" value="InterPro"/>
</dbReference>
<dbReference type="Gramene" id="ESQ38897">
    <property type="protein sequence ID" value="ESQ38897"/>
    <property type="gene ID" value="EUTSA_v10001866mg"/>
</dbReference>
<comment type="similarity">
    <text evidence="3">Belongs to the cyclin family.</text>
</comment>
<evidence type="ECO:0000259" key="4">
    <source>
        <dbReference type="SMART" id="SM00385"/>
    </source>
</evidence>
<dbReference type="CDD" id="cd20588">
    <property type="entry name" value="CYCLIN_AcCycT_rpt2"/>
    <property type="match status" value="1"/>
</dbReference>
<dbReference type="KEGG" id="eus:EUTSA_v10001866mg"/>
<dbReference type="SMART" id="SM00385">
    <property type="entry name" value="CYCLIN"/>
    <property type="match status" value="2"/>
</dbReference>
<keyword evidence="2" id="KW-0131">Cell cycle</keyword>
<keyword evidence="3" id="KW-0195">Cyclin</keyword>
<dbReference type="PIRSF" id="PIRSF036580">
    <property type="entry name" value="Cyclin_L"/>
    <property type="match status" value="1"/>
</dbReference>
<proteinExistence type="inferred from homology"/>
<dbReference type="InterPro" id="IPR036915">
    <property type="entry name" value="Cyclin-like_sf"/>
</dbReference>
<keyword evidence="6" id="KW-1185">Reference proteome</keyword>
<dbReference type="EMBL" id="KI517488">
    <property type="protein sequence ID" value="ESQ38897.1"/>
    <property type="molecule type" value="Genomic_DNA"/>
</dbReference>
<dbReference type="Pfam" id="PF00134">
    <property type="entry name" value="Cyclin_N"/>
    <property type="match status" value="1"/>
</dbReference>
<evidence type="ECO:0000313" key="6">
    <source>
        <dbReference type="Proteomes" id="UP000030689"/>
    </source>
</evidence>
<sequence>MVKTCWYYTKEEIEKNSPSRLDGIDLKQETFQRWSYSTFLQELGQRLNNPQISIATSIILCQQFFTRQSLAKNDPKTISIICMFIAGKVEGSPRQVGDVIAVAYRVLNDKEPSREVYERLKETVLTGEKLVLSTLGFDLEIEHPYQPVMDWIKRSVKVERDADILSQAALNFLNDGLRISLCLQFRPSQIAAAAIYLGSSFAKVKLPCDGDKVWWREFDVTKRQLWEICNQTLDLYGQNFLIPAKDEQKQSKDAETISCQDHKRIVIKVAGKSRNVIKVSLRNKLSATNS</sequence>
<dbReference type="Gene3D" id="1.10.472.10">
    <property type="entry name" value="Cyclin-like"/>
    <property type="match status" value="2"/>
</dbReference>
<dbReference type="GO" id="GO:0051301">
    <property type="term" value="P:cell division"/>
    <property type="evidence" value="ECO:0007669"/>
    <property type="project" value="UniProtKB-KW"/>
</dbReference>
<organism evidence="5 6">
    <name type="scientific">Eutrema salsugineum</name>
    <name type="common">Saltwater cress</name>
    <name type="synonym">Sisymbrium salsugineum</name>
    <dbReference type="NCBI Taxonomy" id="72664"/>
    <lineage>
        <taxon>Eukaryota</taxon>
        <taxon>Viridiplantae</taxon>
        <taxon>Streptophyta</taxon>
        <taxon>Embryophyta</taxon>
        <taxon>Tracheophyta</taxon>
        <taxon>Spermatophyta</taxon>
        <taxon>Magnoliopsida</taxon>
        <taxon>eudicotyledons</taxon>
        <taxon>Gunneridae</taxon>
        <taxon>Pentapetalae</taxon>
        <taxon>rosids</taxon>
        <taxon>malvids</taxon>
        <taxon>Brassicales</taxon>
        <taxon>Brassicaceae</taxon>
        <taxon>Eutremeae</taxon>
        <taxon>Eutrema</taxon>
    </lineage>
</organism>
<reference evidence="5 6" key="1">
    <citation type="journal article" date="2013" name="Front. Plant Sci.">
        <title>The Reference Genome of the Halophytic Plant Eutrema salsugineum.</title>
        <authorList>
            <person name="Yang R."/>
            <person name="Jarvis D.E."/>
            <person name="Chen H."/>
            <person name="Beilstein M.A."/>
            <person name="Grimwood J."/>
            <person name="Jenkins J."/>
            <person name="Shu S."/>
            <person name="Prochnik S."/>
            <person name="Xin M."/>
            <person name="Ma C."/>
            <person name="Schmutz J."/>
            <person name="Wing R.A."/>
            <person name="Mitchell-Olds T."/>
            <person name="Schumaker K.S."/>
            <person name="Wang X."/>
        </authorList>
    </citation>
    <scope>NUCLEOTIDE SEQUENCE [LARGE SCALE GENOMIC DNA]</scope>
</reference>
<accession>V4L957</accession>
<evidence type="ECO:0000256" key="1">
    <source>
        <dbReference type="ARBA" id="ARBA00022618"/>
    </source>
</evidence>
<feature type="domain" description="Cyclin-like" evidence="4">
    <location>
        <begin position="38"/>
        <end position="133"/>
    </location>
</feature>